<dbReference type="EMBL" id="LSMT01000123">
    <property type="protein sequence ID" value="PFX26535.1"/>
    <property type="molecule type" value="Genomic_DNA"/>
</dbReference>
<dbReference type="GO" id="GO:0034440">
    <property type="term" value="P:lipid oxidation"/>
    <property type="evidence" value="ECO:0007669"/>
    <property type="project" value="InterPro"/>
</dbReference>
<evidence type="ECO:0000256" key="3">
    <source>
        <dbReference type="ARBA" id="ARBA00023002"/>
    </source>
</evidence>
<dbReference type="PANTHER" id="PTHR11771">
    <property type="entry name" value="LIPOXYGENASE"/>
    <property type="match status" value="1"/>
</dbReference>
<dbReference type="Gene3D" id="1.20.245.10">
    <property type="entry name" value="Lipoxygenase-1, Domain 5"/>
    <property type="match status" value="2"/>
</dbReference>
<feature type="signal peptide" evidence="4">
    <location>
        <begin position="1"/>
        <end position="19"/>
    </location>
</feature>
<gene>
    <name evidence="6" type="primary">ALOX5</name>
    <name evidence="6" type="ORF">AWC38_SpisGene8763</name>
</gene>
<dbReference type="STRING" id="50429.A0A2B4SDM1"/>
<dbReference type="InterPro" id="IPR013819">
    <property type="entry name" value="LipOase_C"/>
</dbReference>
<dbReference type="GO" id="GO:0016702">
    <property type="term" value="F:oxidoreductase activity, acting on single donors with incorporation of molecular oxygen, incorporation of two atoms of oxygen"/>
    <property type="evidence" value="ECO:0007669"/>
    <property type="project" value="InterPro"/>
</dbReference>
<dbReference type="AlphaFoldDB" id="A0A2B4SDM1"/>
<keyword evidence="7" id="KW-1185">Reference proteome</keyword>
<dbReference type="PROSITE" id="PS51393">
    <property type="entry name" value="LIPOXYGENASE_3"/>
    <property type="match status" value="1"/>
</dbReference>
<name>A0A2B4SDM1_STYPI</name>
<dbReference type="OrthoDB" id="407298at2759"/>
<dbReference type="Gene3D" id="3.10.450.60">
    <property type="match status" value="1"/>
</dbReference>
<evidence type="ECO:0000313" key="7">
    <source>
        <dbReference type="Proteomes" id="UP000225706"/>
    </source>
</evidence>
<accession>A0A2B4SDM1</accession>
<comment type="caution">
    <text evidence="6">The sequence shown here is derived from an EMBL/GenBank/DDBJ whole genome shotgun (WGS) entry which is preliminary data.</text>
</comment>
<keyword evidence="1" id="KW-0479">Metal-binding</keyword>
<keyword evidence="3" id="KW-0560">Oxidoreductase</keyword>
<feature type="chain" id="PRO_5011998893" evidence="4">
    <location>
        <begin position="20"/>
        <end position="636"/>
    </location>
</feature>
<sequence length="636" mass="73335">MFIMRLQIINFFLVVGVLASERSVEENLERKRQARQAGGGLNCPIGLPQKSTDKCRAIREKDLEVQRGIYQLALRKPLPMPLVNMNKSTLIQVLLQDEFAKDQFNGYAGMLRKNRDFSKTWKKKHPKEITEFQDYAKIFNDFRSELGENGSTGLYRFVTNVEPFQDILKDWRKDDMFTEQRLSGCNPMVLRRVTEDSSDVGLRWSELVQTLNPSYEWENAIQAAMETEETLAQAIKNGDLYVLRYEVFDDMVTHPDYAEKRPGRTMWPSKSPIALFALNKEKRLRAAAIQTDYKPDSPVFAPGDGGSWMLARQVVQATDYAHSQMIEHLLKIHLLAEPFCVVMHRHLSSQHPLNELLKYHCRGLLATNTLGSPSLVNEGGYMDILPAMGHKGTILLLERGYKTLGWKDTDFHGDIKKRGLDDEVKFPYFPYRDDSKLLLMAISRMVEDYIWVYYERDRDVREDEELQAYVNELSIEGTGPNGGSGQVKDFPAVLTTKRELIDVITRLLWLLSVKHSTVNYPVSDYGAFTPVLPTKIYNDTSVPPGVFSELNLPNRNISLAQVEVAMNVGIYHYDTLFDYYGQLKNPAAKQVVRFYYYYLKYAVSPRLKFRNYRRLKAGHLTYPYLQHPWIPNGIQT</sequence>
<dbReference type="SUPFAM" id="SSF48484">
    <property type="entry name" value="Lipoxigenase"/>
    <property type="match status" value="1"/>
</dbReference>
<dbReference type="InterPro" id="IPR036226">
    <property type="entry name" value="LipOase_C_sf"/>
</dbReference>
<dbReference type="InterPro" id="IPR000907">
    <property type="entry name" value="LipOase"/>
</dbReference>
<evidence type="ECO:0000313" key="6">
    <source>
        <dbReference type="EMBL" id="PFX26535.1"/>
    </source>
</evidence>
<protein>
    <submittedName>
        <fullName evidence="6">Arachidonate 5-lipoxygenase</fullName>
    </submittedName>
</protein>
<dbReference type="GO" id="GO:0046872">
    <property type="term" value="F:metal ion binding"/>
    <property type="evidence" value="ECO:0007669"/>
    <property type="project" value="UniProtKB-KW"/>
</dbReference>
<proteinExistence type="predicted"/>
<dbReference type="Proteomes" id="UP000225706">
    <property type="component" value="Unassembled WGS sequence"/>
</dbReference>
<organism evidence="6 7">
    <name type="scientific">Stylophora pistillata</name>
    <name type="common">Smooth cauliflower coral</name>
    <dbReference type="NCBI Taxonomy" id="50429"/>
    <lineage>
        <taxon>Eukaryota</taxon>
        <taxon>Metazoa</taxon>
        <taxon>Cnidaria</taxon>
        <taxon>Anthozoa</taxon>
        <taxon>Hexacorallia</taxon>
        <taxon>Scleractinia</taxon>
        <taxon>Astrocoeniina</taxon>
        <taxon>Pocilloporidae</taxon>
        <taxon>Stylophora</taxon>
    </lineage>
</organism>
<evidence type="ECO:0000256" key="4">
    <source>
        <dbReference type="SAM" id="SignalP"/>
    </source>
</evidence>
<dbReference type="PRINTS" id="PR00087">
    <property type="entry name" value="LIPOXYGENASE"/>
</dbReference>
<reference evidence="7" key="1">
    <citation type="journal article" date="2017" name="bioRxiv">
        <title>Comparative analysis of the genomes of Stylophora pistillata and Acropora digitifera provides evidence for extensive differences between species of corals.</title>
        <authorList>
            <person name="Voolstra C.R."/>
            <person name="Li Y."/>
            <person name="Liew Y.J."/>
            <person name="Baumgarten S."/>
            <person name="Zoccola D."/>
            <person name="Flot J.-F."/>
            <person name="Tambutte S."/>
            <person name="Allemand D."/>
            <person name="Aranda M."/>
        </authorList>
    </citation>
    <scope>NUCLEOTIDE SEQUENCE [LARGE SCALE GENOMIC DNA]</scope>
</reference>
<keyword evidence="2" id="KW-0223">Dioxygenase</keyword>
<feature type="domain" description="Lipoxygenase" evidence="5">
    <location>
        <begin position="45"/>
        <end position="636"/>
    </location>
</feature>
<evidence type="ECO:0000256" key="2">
    <source>
        <dbReference type="ARBA" id="ARBA00022964"/>
    </source>
</evidence>
<keyword evidence="4" id="KW-0732">Signal</keyword>
<evidence type="ECO:0000256" key="1">
    <source>
        <dbReference type="ARBA" id="ARBA00022723"/>
    </source>
</evidence>
<dbReference type="Pfam" id="PF00305">
    <property type="entry name" value="Lipoxygenase"/>
    <property type="match status" value="1"/>
</dbReference>
<evidence type="ECO:0000259" key="5">
    <source>
        <dbReference type="PROSITE" id="PS51393"/>
    </source>
</evidence>